<dbReference type="Proteomes" id="UP001429564">
    <property type="component" value="Unassembled WGS sequence"/>
</dbReference>
<dbReference type="Pfam" id="PF13091">
    <property type="entry name" value="PLDc_2"/>
    <property type="match status" value="2"/>
</dbReference>
<feature type="domain" description="PLD phosphodiesterase" evidence="6">
    <location>
        <begin position="169"/>
        <end position="196"/>
    </location>
</feature>
<dbReference type="PROSITE" id="PS50035">
    <property type="entry name" value="PLD"/>
    <property type="match status" value="2"/>
</dbReference>
<feature type="domain" description="PLD phosphodiesterase" evidence="6">
    <location>
        <begin position="412"/>
        <end position="439"/>
    </location>
</feature>
<name>A0ABX0W777_9RHOB</name>
<evidence type="ECO:0000256" key="4">
    <source>
        <dbReference type="ARBA" id="ARBA00022525"/>
    </source>
</evidence>
<comment type="caution">
    <text evidence="7">The sequence shown here is derived from an EMBL/GenBank/DDBJ whole genome shotgun (WGS) entry which is preliminary data.</text>
</comment>
<dbReference type="SUPFAM" id="SSF56024">
    <property type="entry name" value="Phospholipase D/nuclease"/>
    <property type="match status" value="2"/>
</dbReference>
<evidence type="ECO:0000256" key="3">
    <source>
        <dbReference type="ARBA" id="ARBA00018392"/>
    </source>
</evidence>
<evidence type="ECO:0000259" key="6">
    <source>
        <dbReference type="PROSITE" id="PS50035"/>
    </source>
</evidence>
<accession>A0ABX0W777</accession>
<dbReference type="Gene3D" id="3.30.870.10">
    <property type="entry name" value="Endonuclease Chain A"/>
    <property type="match status" value="2"/>
</dbReference>
<reference evidence="7 8" key="1">
    <citation type="submission" date="2018-05" db="EMBL/GenBank/DDBJ databases">
        <authorList>
            <person name="Zhang Y.-J."/>
        </authorList>
    </citation>
    <scope>NUCLEOTIDE SEQUENCE [LARGE SCALE GENOMIC DNA]</scope>
    <source>
        <strain evidence="7 8">CY04</strain>
    </source>
</reference>
<organism evidence="7 8">
    <name type="scientific">Parasedimentitalea denitrificans</name>
    <dbReference type="NCBI Taxonomy" id="2211118"/>
    <lineage>
        <taxon>Bacteria</taxon>
        <taxon>Pseudomonadati</taxon>
        <taxon>Pseudomonadota</taxon>
        <taxon>Alphaproteobacteria</taxon>
        <taxon>Rhodobacterales</taxon>
        <taxon>Paracoccaceae</taxon>
        <taxon>Parasedimentitalea</taxon>
    </lineage>
</organism>
<evidence type="ECO:0000256" key="5">
    <source>
        <dbReference type="ARBA" id="ARBA00029594"/>
    </source>
</evidence>
<proteinExistence type="predicted"/>
<dbReference type="InterPro" id="IPR001736">
    <property type="entry name" value="PLipase_D/transphosphatidylase"/>
</dbReference>
<dbReference type="PANTHER" id="PTHR21248:SF12">
    <property type="entry name" value="CARDIOLIPIN SYNTHASE C"/>
    <property type="match status" value="1"/>
</dbReference>
<evidence type="ECO:0000313" key="8">
    <source>
        <dbReference type="Proteomes" id="UP001429564"/>
    </source>
</evidence>
<dbReference type="InterPro" id="IPR025202">
    <property type="entry name" value="PLD-like_dom"/>
</dbReference>
<evidence type="ECO:0000313" key="7">
    <source>
        <dbReference type="EMBL" id="NIZ61296.1"/>
    </source>
</evidence>
<sequence>MLKFLRFLLITAILAVSLSLGFQWVYKVPSAQGRVDSTALAASMDTLLGAEVLPLAKQHPDLSGVALLPQGHDAFAARILLAEAAQDSIDVRYYIWQKDATGLMLLEAIRRAADRGVRVRLLLDDNGTPDLDPELAELNLHPKVEIRLFNPFVLRSPRVASYALDFARVNRRMHNKSFTVDGVATVVGGRNVGDIYFAHSAGVNYFDLDLVALGPAAEDAAQDFDLYWASPSSVPADLILPAAGDESGSVLAASVDEVEDSLGARQFAASVLASDLMKQLQDGAQGFEWADLQMVSDHPAKGQGRVDPSKLMINRLGQILGRPEQSVDLVSAYFVPGDRLTAMMSGWAKQGIRVRVLTNAQEATDVLPVHGGYLQYRDDLLDAGVKLFELKSSNDQAEDLELRDQFGLIGSSKVSLHAKAFIIDERDLFIGSFNFDPRSAHLNTEMGYLIKGAKLARSVVPGYAGQLKERAYQVRRRADGGTEWQETLPSGEQRVLEIEPGSTVLTRFLVQMVGWLPVSWLL</sequence>
<comment type="function">
    <text evidence="1">Could be a virulence factor.</text>
</comment>
<dbReference type="CDD" id="cd09111">
    <property type="entry name" value="PLDc_ymdC_like_1"/>
    <property type="match status" value="1"/>
</dbReference>
<evidence type="ECO:0000256" key="1">
    <source>
        <dbReference type="ARBA" id="ARBA00003145"/>
    </source>
</evidence>
<keyword evidence="8" id="KW-1185">Reference proteome</keyword>
<dbReference type="CDD" id="cd09113">
    <property type="entry name" value="PLDc_ymdC_like_2"/>
    <property type="match status" value="1"/>
</dbReference>
<evidence type="ECO:0000256" key="2">
    <source>
        <dbReference type="ARBA" id="ARBA00004613"/>
    </source>
</evidence>
<keyword evidence="4" id="KW-0964">Secreted</keyword>
<protein>
    <recommendedName>
        <fullName evidence="3">Phospholipase D</fullName>
    </recommendedName>
    <alternativeName>
        <fullName evidence="5">Choline phosphatase</fullName>
    </alternativeName>
</protein>
<dbReference type="RefSeq" id="WP_167683863.1">
    <property type="nucleotide sequence ID" value="NZ_QHLQ01000008.1"/>
</dbReference>
<comment type="subcellular location">
    <subcellularLocation>
        <location evidence="2">Secreted</location>
    </subcellularLocation>
</comment>
<dbReference type="EMBL" id="QHLQ01000008">
    <property type="protein sequence ID" value="NIZ61296.1"/>
    <property type="molecule type" value="Genomic_DNA"/>
</dbReference>
<dbReference type="SMART" id="SM00155">
    <property type="entry name" value="PLDc"/>
    <property type="match status" value="2"/>
</dbReference>
<gene>
    <name evidence="7" type="ORF">DL239_09955</name>
</gene>
<dbReference type="PANTHER" id="PTHR21248">
    <property type="entry name" value="CARDIOLIPIN SYNTHASE"/>
    <property type="match status" value="1"/>
</dbReference>